<evidence type="ECO:0000313" key="3">
    <source>
        <dbReference type="Proteomes" id="UP000603200"/>
    </source>
</evidence>
<comment type="caution">
    <text evidence="2">The sequence shown here is derived from an EMBL/GenBank/DDBJ whole genome shotgun (WGS) entry which is preliminary data.</text>
</comment>
<dbReference type="Gene3D" id="3.10.450.50">
    <property type="match status" value="1"/>
</dbReference>
<keyword evidence="3" id="KW-1185">Reference proteome</keyword>
<name>A0ABQ3ZJ32_9ACTN</name>
<feature type="domain" description="SnoaL-like" evidence="1">
    <location>
        <begin position="8"/>
        <end position="110"/>
    </location>
</feature>
<proteinExistence type="predicted"/>
<accession>A0ABQ3ZJ32</accession>
<protein>
    <recommendedName>
        <fullName evidence="1">SnoaL-like domain-containing protein</fullName>
    </recommendedName>
</protein>
<evidence type="ECO:0000259" key="1">
    <source>
        <dbReference type="Pfam" id="PF12680"/>
    </source>
</evidence>
<organism evidence="2 3">
    <name type="scientific">Winogradskya humida</name>
    <dbReference type="NCBI Taxonomy" id="113566"/>
    <lineage>
        <taxon>Bacteria</taxon>
        <taxon>Bacillati</taxon>
        <taxon>Actinomycetota</taxon>
        <taxon>Actinomycetes</taxon>
        <taxon>Micromonosporales</taxon>
        <taxon>Micromonosporaceae</taxon>
        <taxon>Winogradskya</taxon>
    </lineage>
</organism>
<dbReference type="RefSeq" id="WP_203835852.1">
    <property type="nucleotide sequence ID" value="NZ_BAAATV010000003.1"/>
</dbReference>
<reference evidence="2 3" key="1">
    <citation type="submission" date="2021-01" db="EMBL/GenBank/DDBJ databases">
        <title>Whole genome shotgun sequence of Actinoplanes humidus NBRC 14915.</title>
        <authorList>
            <person name="Komaki H."/>
            <person name="Tamura T."/>
        </authorList>
    </citation>
    <scope>NUCLEOTIDE SEQUENCE [LARGE SCALE GENOMIC DNA]</scope>
    <source>
        <strain evidence="2 3">NBRC 14915</strain>
    </source>
</reference>
<evidence type="ECO:0000313" key="2">
    <source>
        <dbReference type="EMBL" id="GIE18589.1"/>
    </source>
</evidence>
<dbReference type="Proteomes" id="UP000603200">
    <property type="component" value="Unassembled WGS sequence"/>
</dbReference>
<dbReference type="EMBL" id="BOMN01000022">
    <property type="protein sequence ID" value="GIE18589.1"/>
    <property type="molecule type" value="Genomic_DNA"/>
</dbReference>
<dbReference type="InterPro" id="IPR032710">
    <property type="entry name" value="NTF2-like_dom_sf"/>
</dbReference>
<dbReference type="SUPFAM" id="SSF54427">
    <property type="entry name" value="NTF2-like"/>
    <property type="match status" value="1"/>
</dbReference>
<dbReference type="Pfam" id="PF12680">
    <property type="entry name" value="SnoaL_2"/>
    <property type="match status" value="1"/>
</dbReference>
<dbReference type="InterPro" id="IPR037401">
    <property type="entry name" value="SnoaL-like"/>
</dbReference>
<sequence length="121" mass="13328">MNAHELAQAWIDFWNGATETAPDLLTDDFRIHFGGARPVDLAGDPVHGPQDMATYIETFRTDAPGATFSLRRPIIADTTGFAMRWDATRSDRAISGIDVLHTRNGRLAEVWTLSGARTFPA</sequence>
<gene>
    <name evidence="2" type="ORF">Ahu01nite_016910</name>
</gene>